<feature type="region of interest" description="Disordered" evidence="1">
    <location>
        <begin position="316"/>
        <end position="504"/>
    </location>
</feature>
<dbReference type="OrthoDB" id="5288828at2759"/>
<protein>
    <recommendedName>
        <fullName evidence="2">DUF2293 domain-containing protein</fullName>
    </recommendedName>
</protein>
<dbReference type="Proteomes" id="UP000016922">
    <property type="component" value="Unassembled WGS sequence"/>
</dbReference>
<feature type="region of interest" description="Disordered" evidence="1">
    <location>
        <begin position="561"/>
        <end position="683"/>
    </location>
</feature>
<dbReference type="PANTHER" id="PTHR38113">
    <property type="match status" value="1"/>
</dbReference>
<feature type="compositionally biased region" description="Basic and acidic residues" evidence="1">
    <location>
        <begin position="623"/>
        <end position="640"/>
    </location>
</feature>
<reference evidence="3 4" key="1">
    <citation type="journal article" date="2013" name="BMC Genomics">
        <title>Genomics-driven discovery of the pneumocandin biosynthetic gene cluster in the fungus Glarea lozoyensis.</title>
        <authorList>
            <person name="Chen L."/>
            <person name="Yue Q."/>
            <person name="Zhang X."/>
            <person name="Xiang M."/>
            <person name="Wang C."/>
            <person name="Li S."/>
            <person name="Che Y."/>
            <person name="Ortiz-Lopez F.J."/>
            <person name="Bills G.F."/>
            <person name="Liu X."/>
            <person name="An Z."/>
        </authorList>
    </citation>
    <scope>NUCLEOTIDE SEQUENCE [LARGE SCALE GENOMIC DNA]</scope>
    <source>
        <strain evidence="4">ATCC 20868 / MF5171</strain>
    </source>
</reference>
<dbReference type="OMA" id="GCHFRES"/>
<dbReference type="Pfam" id="PF10056">
    <property type="entry name" value="DUF2293"/>
    <property type="match status" value="1"/>
</dbReference>
<feature type="compositionally biased region" description="Basic and acidic residues" evidence="1">
    <location>
        <begin position="471"/>
        <end position="481"/>
    </location>
</feature>
<feature type="compositionally biased region" description="Basic and acidic residues" evidence="1">
    <location>
        <begin position="760"/>
        <end position="771"/>
    </location>
</feature>
<dbReference type="STRING" id="1116229.S3D5I5"/>
<feature type="compositionally biased region" description="Basic residues" evidence="1">
    <location>
        <begin position="46"/>
        <end position="55"/>
    </location>
</feature>
<evidence type="ECO:0000313" key="3">
    <source>
        <dbReference type="EMBL" id="EPE27331.1"/>
    </source>
</evidence>
<dbReference type="PANTHER" id="PTHR38113:SF1">
    <property type="entry name" value="DUF2293 DOMAIN-CONTAINING PROTEIN"/>
    <property type="match status" value="1"/>
</dbReference>
<sequence>MGKKKNKNIVKAAQARAASKHVASHTGQPAAQDSKAMQIAKEERRKNKLEKRKKDKAKITAAMWAGPAPAHLVGKLDVPKVKSKYQSYFEFAENTEKKKKLEYQVTNDTNPPPGFVFIPFGDPVMTNACKELSRERGAMIFIVSASKEENSKISEFVHRTGCHFRESIVEEARQVVGDSVINRPNYEPGAIEPIPESQEEINKQADAAIRDLFPRIPNTDRQMIIEHAFQKGVLFHGEPTVGLQADLPLSRRVQLAVLAHIRHTHTRYDKLLRETSWVNARKVVESVCLDFIFKWRGDEETGRDQMDEILREVVVITDSEDEGDSSSEDDSSDEEGEISSTSSPELLAQPTSRNQHRPALSPGPQDSDISSIARQVQSENRPAQPGAISSRTRSRMKPKPQGPKKTQRGFKRYQAAWDDALHRQQDPSHRPLAAQSDTRLEQGTGRHPSDMSIAPRYSQQQADTRPTSVHGRTDMDSRRYAEGPAARMEPSYSQRTQPLDNRPQRDQVIVRQLPDHYINQGMQPHRGIPVQSFRDNRPSQVVSGSSHRHGFQDLLVPSIESTPSDVTRTLMPTEERHPRPETFGRRQDSYPRQVIESRRLPPPQRQFIVIDDDSPQNKRRRVVHEEDSGRFRPLPSHEHGATSIADSHLPSPSSLPLRRSSPGTRISHDRPSPSMSGAPASSYITASGRSIPIYDVPDTRFIGRPPEHFRRAEVYDPAQQNGGTVVRHLTSAYPVISPGEVSHHRLRHESRPENFYSPRPVEDAHGSRQVDSDYQQPLRRSQTPNFPVQTRVSRSYDAGVGRDVIDQAFIHNFSQSRINGSVHVGEASNATPSSRPVRSAIYAPGFRHDYEEQERRAFPIPVSTRARPPLEYTERPMYEHEIQHRPVIYEDNRRPAERFHGTQDQAPIFIRERTTRPLEPVPAPYRSRQEPVRRQVVVLD</sequence>
<feature type="compositionally biased region" description="Low complexity" evidence="1">
    <location>
        <begin position="649"/>
        <end position="662"/>
    </location>
</feature>
<feature type="compositionally biased region" description="Polar residues" evidence="1">
    <location>
        <begin position="457"/>
        <end position="467"/>
    </location>
</feature>
<dbReference type="EMBL" id="KE145370">
    <property type="protein sequence ID" value="EPE27331.1"/>
    <property type="molecule type" value="Genomic_DNA"/>
</dbReference>
<organism evidence="3 4">
    <name type="scientific">Glarea lozoyensis (strain ATCC 20868 / MF5171)</name>
    <dbReference type="NCBI Taxonomy" id="1116229"/>
    <lineage>
        <taxon>Eukaryota</taxon>
        <taxon>Fungi</taxon>
        <taxon>Dikarya</taxon>
        <taxon>Ascomycota</taxon>
        <taxon>Pezizomycotina</taxon>
        <taxon>Leotiomycetes</taxon>
        <taxon>Helotiales</taxon>
        <taxon>Helotiaceae</taxon>
        <taxon>Glarea</taxon>
    </lineage>
</organism>
<feature type="compositionally biased region" description="Polar residues" evidence="1">
    <location>
        <begin position="772"/>
        <end position="786"/>
    </location>
</feature>
<evidence type="ECO:0000259" key="2">
    <source>
        <dbReference type="Pfam" id="PF10056"/>
    </source>
</evidence>
<feature type="region of interest" description="Disordered" evidence="1">
    <location>
        <begin position="1"/>
        <end position="55"/>
    </location>
</feature>
<feature type="compositionally biased region" description="Basic and acidic residues" evidence="1">
    <location>
        <begin position="573"/>
        <end position="599"/>
    </location>
</feature>
<feature type="compositionally biased region" description="Polar residues" evidence="1">
    <location>
        <begin position="367"/>
        <end position="391"/>
    </location>
</feature>
<name>S3D5I5_GLAL2</name>
<feature type="compositionally biased region" description="Acidic residues" evidence="1">
    <location>
        <begin position="318"/>
        <end position="337"/>
    </location>
</feature>
<evidence type="ECO:0000256" key="1">
    <source>
        <dbReference type="SAM" id="MobiDB-lite"/>
    </source>
</evidence>
<accession>S3D5I5</accession>
<gene>
    <name evidence="3" type="ORF">GLAREA_03246</name>
</gene>
<dbReference type="RefSeq" id="XP_008086521.1">
    <property type="nucleotide sequence ID" value="XM_008088330.1"/>
</dbReference>
<evidence type="ECO:0000313" key="4">
    <source>
        <dbReference type="Proteomes" id="UP000016922"/>
    </source>
</evidence>
<feature type="domain" description="DUF2293" evidence="2">
    <location>
        <begin position="208"/>
        <end position="296"/>
    </location>
</feature>
<dbReference type="AlphaFoldDB" id="S3D5I5"/>
<keyword evidence="4" id="KW-1185">Reference proteome</keyword>
<dbReference type="HOGENOM" id="CLU_006657_0_0_1"/>
<dbReference type="GeneID" id="19462301"/>
<feature type="region of interest" description="Disordered" evidence="1">
    <location>
        <begin position="900"/>
        <end position="929"/>
    </location>
</feature>
<feature type="compositionally biased region" description="Low complexity" evidence="1">
    <location>
        <begin position="672"/>
        <end position="682"/>
    </location>
</feature>
<dbReference type="InterPro" id="IPR018744">
    <property type="entry name" value="DUF2293"/>
</dbReference>
<dbReference type="KEGG" id="glz:GLAREA_03246"/>
<feature type="region of interest" description="Disordered" evidence="1">
    <location>
        <begin position="740"/>
        <end position="786"/>
    </location>
</feature>
<feature type="compositionally biased region" description="Basic and acidic residues" evidence="1">
    <location>
        <begin position="419"/>
        <end position="429"/>
    </location>
</feature>
<proteinExistence type="predicted"/>
<dbReference type="eggNOG" id="ENOG502SQ7Q">
    <property type="taxonomic scope" value="Eukaryota"/>
</dbReference>